<comment type="caution">
    <text evidence="1">The sequence shown here is derived from an EMBL/GenBank/DDBJ whole genome shotgun (WGS) entry which is preliminary data.</text>
</comment>
<dbReference type="Pfam" id="PF06073">
    <property type="entry name" value="DUF934"/>
    <property type="match status" value="1"/>
</dbReference>
<dbReference type="InterPro" id="IPR008318">
    <property type="entry name" value="UCP030820"/>
</dbReference>
<dbReference type="RefSeq" id="WP_169623781.1">
    <property type="nucleotide sequence ID" value="NZ_JABBNT010000001.1"/>
</dbReference>
<protein>
    <submittedName>
        <fullName evidence="1">DUF934 domain-containing protein</fullName>
    </submittedName>
</protein>
<sequence>MALIKDGKQVSDQWLTADADTPVQPDIPTIVPFARFIAERDSLLRSQAEIGVKLSPGDDVAALAGDLDRLKVIAVDFPAFTDGRAYSYARLLRQRYGYRGEIRATGNVLRDQYLFMLRAGIDAFEVTDKTQISSWIDALEEFSHYYQKASDAAQPVWAKRHTTVAAAE</sequence>
<reference evidence="1 2" key="1">
    <citation type="submission" date="2020-04" db="EMBL/GenBank/DDBJ databases">
        <title>Rhodospirillaceae bacterium KN72 isolated from deep sea.</title>
        <authorList>
            <person name="Zhang D.-C."/>
        </authorList>
    </citation>
    <scope>NUCLEOTIDE SEQUENCE [LARGE SCALE GENOMIC DNA]</scope>
    <source>
        <strain evidence="1 2">KN72</strain>
    </source>
</reference>
<dbReference type="PIRSF" id="PIRSF030820">
    <property type="entry name" value="UCP030820"/>
    <property type="match status" value="1"/>
</dbReference>
<name>A0A7Y0HFP6_9PROT</name>
<keyword evidence="2" id="KW-1185">Reference proteome</keyword>
<evidence type="ECO:0000313" key="1">
    <source>
        <dbReference type="EMBL" id="NMM43509.1"/>
    </source>
</evidence>
<evidence type="ECO:0000313" key="2">
    <source>
        <dbReference type="Proteomes" id="UP000539372"/>
    </source>
</evidence>
<dbReference type="EMBL" id="JABBNT010000001">
    <property type="protein sequence ID" value="NMM43509.1"/>
    <property type="molecule type" value="Genomic_DNA"/>
</dbReference>
<dbReference type="Proteomes" id="UP000539372">
    <property type="component" value="Unassembled WGS sequence"/>
</dbReference>
<accession>A0A7Y0HFP6</accession>
<proteinExistence type="predicted"/>
<gene>
    <name evidence="1" type="ORF">HH303_03395</name>
</gene>
<organism evidence="1 2">
    <name type="scientific">Pacificispira spongiicola</name>
    <dbReference type="NCBI Taxonomy" id="2729598"/>
    <lineage>
        <taxon>Bacteria</taxon>
        <taxon>Pseudomonadati</taxon>
        <taxon>Pseudomonadota</taxon>
        <taxon>Alphaproteobacteria</taxon>
        <taxon>Rhodospirillales</taxon>
        <taxon>Rhodospirillaceae</taxon>
        <taxon>Pacificispira</taxon>
    </lineage>
</organism>
<dbReference type="AlphaFoldDB" id="A0A7Y0HFP6"/>